<keyword evidence="2" id="KW-1185">Reference proteome</keyword>
<comment type="caution">
    <text evidence="1">The sequence shown here is derived from an EMBL/GenBank/DDBJ whole genome shotgun (WGS) entry which is preliminary data.</text>
</comment>
<reference evidence="1" key="1">
    <citation type="submission" date="2014-02" db="EMBL/GenBank/DDBJ databases">
        <title>Expanding our view of genomic diversity in Candidatus Accumulibacter clades.</title>
        <authorList>
            <person name="Skennerton C.T."/>
            <person name="Barr J.J."/>
            <person name="Slater F.R."/>
            <person name="Bond P.L."/>
            <person name="Tyson G.W."/>
        </authorList>
    </citation>
    <scope>NUCLEOTIDE SEQUENCE [LARGE SCALE GENOMIC DNA]</scope>
</reference>
<dbReference type="PATRIC" id="fig|1454004.3.peg.2456"/>
<accession>A0A011QEL1</accession>
<protein>
    <submittedName>
        <fullName evidence="1">Uncharacterized protein</fullName>
    </submittedName>
</protein>
<sequence length="54" mass="6037">MHQTKLVGPAMFGRPLPFLDRGQSCPYQSTCGVAGEIQAFKQKLIDLEPKPYSR</sequence>
<proteinExistence type="predicted"/>
<dbReference type="Proteomes" id="UP000022141">
    <property type="component" value="Unassembled WGS sequence"/>
</dbReference>
<name>A0A011QEL1_ACCRE</name>
<evidence type="ECO:0000313" key="1">
    <source>
        <dbReference type="EMBL" id="EXI87782.1"/>
    </source>
</evidence>
<organism evidence="1 2">
    <name type="scientific">Accumulibacter regalis</name>
    <dbReference type="NCBI Taxonomy" id="522306"/>
    <lineage>
        <taxon>Bacteria</taxon>
        <taxon>Pseudomonadati</taxon>
        <taxon>Pseudomonadota</taxon>
        <taxon>Betaproteobacteria</taxon>
        <taxon>Candidatus Accumulibacter</taxon>
    </lineage>
</organism>
<dbReference type="EMBL" id="JEMY01000031">
    <property type="protein sequence ID" value="EXI87782.1"/>
    <property type="molecule type" value="Genomic_DNA"/>
</dbReference>
<gene>
    <name evidence="1" type="ORF">AW11_02378</name>
</gene>
<dbReference type="AlphaFoldDB" id="A0A011QEL1"/>
<evidence type="ECO:0000313" key="2">
    <source>
        <dbReference type="Proteomes" id="UP000022141"/>
    </source>
</evidence>